<dbReference type="InterPro" id="IPR009030">
    <property type="entry name" value="Growth_fac_rcpt_cys_sf"/>
</dbReference>
<organism evidence="2 3">
    <name type="scientific">candidate division WWE3 bacterium RIFOXYC1_FULL_39_7</name>
    <dbReference type="NCBI Taxonomy" id="1802643"/>
    <lineage>
        <taxon>Bacteria</taxon>
        <taxon>Katanobacteria</taxon>
    </lineage>
</organism>
<comment type="caution">
    <text evidence="2">The sequence shown here is derived from an EMBL/GenBank/DDBJ whole genome shotgun (WGS) entry which is preliminary data.</text>
</comment>
<keyword evidence="1" id="KW-0472">Membrane</keyword>
<dbReference type="SUPFAM" id="SSF57184">
    <property type="entry name" value="Growth factor receptor domain"/>
    <property type="match status" value="2"/>
</dbReference>
<evidence type="ECO:0000313" key="3">
    <source>
        <dbReference type="Proteomes" id="UP000179113"/>
    </source>
</evidence>
<dbReference type="Proteomes" id="UP000179113">
    <property type="component" value="Unassembled WGS sequence"/>
</dbReference>
<reference evidence="2 3" key="1">
    <citation type="journal article" date="2016" name="Nat. Commun.">
        <title>Thousands of microbial genomes shed light on interconnected biogeochemical processes in an aquifer system.</title>
        <authorList>
            <person name="Anantharaman K."/>
            <person name="Brown C.T."/>
            <person name="Hug L.A."/>
            <person name="Sharon I."/>
            <person name="Castelle C.J."/>
            <person name="Probst A.J."/>
            <person name="Thomas B.C."/>
            <person name="Singh A."/>
            <person name="Wilkins M.J."/>
            <person name="Karaoz U."/>
            <person name="Brodie E.L."/>
            <person name="Williams K.H."/>
            <person name="Hubbard S.S."/>
            <person name="Banfield J.F."/>
        </authorList>
    </citation>
    <scope>NUCLEOTIDE SEQUENCE [LARGE SCALE GENOMIC DNA]</scope>
</reference>
<accession>A0A1F4WI55</accession>
<keyword evidence="1" id="KW-0812">Transmembrane</keyword>
<proteinExistence type="predicted"/>
<name>A0A1F4WI55_UNCKA</name>
<dbReference type="EMBL" id="MEWA01000026">
    <property type="protein sequence ID" value="OGC69134.1"/>
    <property type="molecule type" value="Genomic_DNA"/>
</dbReference>
<evidence type="ECO:0000313" key="2">
    <source>
        <dbReference type="EMBL" id="OGC69134.1"/>
    </source>
</evidence>
<feature type="transmembrane region" description="Helical" evidence="1">
    <location>
        <begin position="304"/>
        <end position="328"/>
    </location>
</feature>
<dbReference type="AlphaFoldDB" id="A0A1F4WI55"/>
<gene>
    <name evidence="2" type="ORF">A2415_00235</name>
</gene>
<evidence type="ECO:0000256" key="1">
    <source>
        <dbReference type="SAM" id="Phobius"/>
    </source>
</evidence>
<sequence length="347" mass="39117">MSAQKAMLWLVAGVTLMGLLIRQGIESKPVYAYVSCPIFSTYNYLSDMCECNYGYVYSGGKCISENQYCQILYGYNAQSSLGKCECRYGYVLDPVRSECVNGDTYCSQKYNYHSSYDYVSKVCECDYGYVWNLLGNKCISRDEYCEEEYGAGAESSGVSSCQCKSGYLWNDVRTLCVDADDVCQNFLGYNSHYDDWDEECVCDDDYLIVDDEETCITKEDYCYEKLGDYSEYLGDRECGCDYGYVLTDETCITEEEFCEDQLGAYSEYEGDLECMCIDGYEFTDYGCQKISVVKQAIKTTGSGLLSLLKVGGVLVVALAVISALTTVFQGLRSLFSKKIQTTKKKKK</sequence>
<keyword evidence="1" id="KW-1133">Transmembrane helix</keyword>
<protein>
    <submittedName>
        <fullName evidence="2">Uncharacterized protein</fullName>
    </submittedName>
</protein>